<dbReference type="GeneID" id="17293624"/>
<feature type="region of interest" description="Disordered" evidence="1">
    <location>
        <begin position="122"/>
        <end position="156"/>
    </location>
</feature>
<evidence type="ECO:0000256" key="2">
    <source>
        <dbReference type="SAM" id="Phobius"/>
    </source>
</evidence>
<feature type="region of interest" description="Disordered" evidence="1">
    <location>
        <begin position="263"/>
        <end position="426"/>
    </location>
</feature>
<evidence type="ECO:0000313" key="4">
    <source>
        <dbReference type="EnsemblProtists" id="EKX36927"/>
    </source>
</evidence>
<dbReference type="Proteomes" id="UP000011087">
    <property type="component" value="Unassembled WGS sequence"/>
</dbReference>
<reference evidence="5" key="2">
    <citation type="submission" date="2012-11" db="EMBL/GenBank/DDBJ databases">
        <authorList>
            <person name="Kuo A."/>
            <person name="Curtis B.A."/>
            <person name="Tanifuji G."/>
            <person name="Burki F."/>
            <person name="Gruber A."/>
            <person name="Irimia M."/>
            <person name="Maruyama S."/>
            <person name="Arias M.C."/>
            <person name="Ball S.G."/>
            <person name="Gile G.H."/>
            <person name="Hirakawa Y."/>
            <person name="Hopkins J.F."/>
            <person name="Rensing S.A."/>
            <person name="Schmutz J."/>
            <person name="Symeonidi A."/>
            <person name="Elias M."/>
            <person name="Eveleigh R.J."/>
            <person name="Herman E.K."/>
            <person name="Klute M.J."/>
            <person name="Nakayama T."/>
            <person name="Obornik M."/>
            <person name="Reyes-Prieto A."/>
            <person name="Armbrust E.V."/>
            <person name="Aves S.J."/>
            <person name="Beiko R.G."/>
            <person name="Coutinho P."/>
            <person name="Dacks J.B."/>
            <person name="Durnford D.G."/>
            <person name="Fast N.M."/>
            <person name="Green B.R."/>
            <person name="Grisdale C."/>
            <person name="Hempe F."/>
            <person name="Henrissat B."/>
            <person name="Hoppner M.P."/>
            <person name="Ishida K.-I."/>
            <person name="Kim E."/>
            <person name="Koreny L."/>
            <person name="Kroth P.G."/>
            <person name="Liu Y."/>
            <person name="Malik S.-B."/>
            <person name="Maier U.G."/>
            <person name="McRose D."/>
            <person name="Mock T."/>
            <person name="Neilson J.A."/>
            <person name="Onodera N.T."/>
            <person name="Poole A.M."/>
            <person name="Pritham E.J."/>
            <person name="Richards T.A."/>
            <person name="Rocap G."/>
            <person name="Roy S.W."/>
            <person name="Sarai C."/>
            <person name="Schaack S."/>
            <person name="Shirato S."/>
            <person name="Slamovits C.H."/>
            <person name="Spencer D.F."/>
            <person name="Suzuki S."/>
            <person name="Worden A.Z."/>
            <person name="Zauner S."/>
            <person name="Barry K."/>
            <person name="Bell C."/>
            <person name="Bharti A.K."/>
            <person name="Crow J.A."/>
            <person name="Grimwood J."/>
            <person name="Kramer R."/>
            <person name="Lindquist E."/>
            <person name="Lucas S."/>
            <person name="Salamov A."/>
            <person name="McFadden G.I."/>
            <person name="Lane C.E."/>
            <person name="Keeling P.J."/>
            <person name="Gray M.W."/>
            <person name="Grigoriev I.V."/>
            <person name="Archibald J.M."/>
        </authorList>
    </citation>
    <scope>NUCLEOTIDE SEQUENCE</scope>
    <source>
        <strain evidence="5">CCMP2712</strain>
    </source>
</reference>
<dbReference type="EnsemblProtists" id="EKX36927">
    <property type="protein sequence ID" value="EKX36927"/>
    <property type="gene ID" value="GUITHDRAFT_145422"/>
</dbReference>
<reference evidence="4" key="3">
    <citation type="submission" date="2016-03" db="UniProtKB">
        <authorList>
            <consortium name="EnsemblProtists"/>
        </authorList>
    </citation>
    <scope>IDENTIFICATION</scope>
</reference>
<keyword evidence="5" id="KW-1185">Reference proteome</keyword>
<organism evidence="3">
    <name type="scientific">Guillardia theta (strain CCMP2712)</name>
    <name type="common">Cryptophyte</name>
    <dbReference type="NCBI Taxonomy" id="905079"/>
    <lineage>
        <taxon>Eukaryota</taxon>
        <taxon>Cryptophyceae</taxon>
        <taxon>Pyrenomonadales</taxon>
        <taxon>Geminigeraceae</taxon>
        <taxon>Guillardia</taxon>
    </lineage>
</organism>
<protein>
    <submittedName>
        <fullName evidence="3 4">Uncharacterized protein</fullName>
    </submittedName>
</protein>
<feature type="transmembrane region" description="Helical" evidence="2">
    <location>
        <begin position="35"/>
        <end position="55"/>
    </location>
</feature>
<proteinExistence type="predicted"/>
<evidence type="ECO:0000313" key="3">
    <source>
        <dbReference type="EMBL" id="EKX36927.1"/>
    </source>
</evidence>
<sequence>MTGMPNSGKIVLTPDIEELVRERVLAETRALEVKFLIFLLAILLAFGAFTCLSWGRKVKRSHERERDFDGEASFDTKKRANENLQQLRNLKQLLRNQQALKDFQDEGLDEFVRNNLEELCAKRTSSNSTDKSSDSARGRAYDQPVEHSTRTVPDSPLRRMSAVPLMPDRHDGISLAPAERENAFRRMSTTNLTVHTEHQPVERTPSSSSGCTTRSDRMQSSPLQKPQKPPNIPPLRLHQIPPQNREGSFVMQREMMSGSGIWSNHHPEGNGVPHPMRRTSSSISPTRRMSQPSYDRSFNNEGSRSPVRSMQDGGRISPSRRMQAGKSSGTRFYASIVSREVRQRSPRMQANDSFNNLAGSENMYDNEGAKHEPEESESFANRGRQAYASQSNLSGYEEQAPAEESMPAPQVFRRKRSQGVDQHATS</sequence>
<evidence type="ECO:0000313" key="5">
    <source>
        <dbReference type="Proteomes" id="UP000011087"/>
    </source>
</evidence>
<keyword evidence="2" id="KW-0812">Transmembrane</keyword>
<feature type="compositionally biased region" description="Polar residues" evidence="1">
    <location>
        <begin position="204"/>
        <end position="213"/>
    </location>
</feature>
<evidence type="ECO:0000256" key="1">
    <source>
        <dbReference type="SAM" id="MobiDB-lite"/>
    </source>
</evidence>
<feature type="compositionally biased region" description="Polar residues" evidence="1">
    <location>
        <begin position="291"/>
        <end position="308"/>
    </location>
</feature>
<feature type="compositionally biased region" description="Basic and acidic residues" evidence="1">
    <location>
        <begin position="131"/>
        <end position="149"/>
    </location>
</feature>
<gene>
    <name evidence="3" type="ORF">GUITHDRAFT_145422</name>
</gene>
<keyword evidence="2" id="KW-1133">Transmembrane helix</keyword>
<dbReference type="EMBL" id="JH993066">
    <property type="protein sequence ID" value="EKX36927.1"/>
    <property type="molecule type" value="Genomic_DNA"/>
</dbReference>
<keyword evidence="2" id="KW-0472">Membrane</keyword>
<accession>L1ILD1</accession>
<feature type="compositionally biased region" description="Polar residues" evidence="1">
    <location>
        <begin position="346"/>
        <end position="359"/>
    </location>
</feature>
<dbReference type="KEGG" id="gtt:GUITHDRAFT_145422"/>
<dbReference type="AlphaFoldDB" id="L1ILD1"/>
<feature type="compositionally biased region" description="Low complexity" evidence="1">
    <location>
        <begin position="278"/>
        <end position="290"/>
    </location>
</feature>
<dbReference type="HOGENOM" id="CLU_644722_0_0_1"/>
<feature type="region of interest" description="Disordered" evidence="1">
    <location>
        <begin position="191"/>
        <end position="241"/>
    </location>
</feature>
<dbReference type="PaxDb" id="55529-EKX36927"/>
<reference evidence="3 5" key="1">
    <citation type="journal article" date="2012" name="Nature">
        <title>Algal genomes reveal evolutionary mosaicism and the fate of nucleomorphs.</title>
        <authorList>
            <consortium name="DOE Joint Genome Institute"/>
            <person name="Curtis B.A."/>
            <person name="Tanifuji G."/>
            <person name="Burki F."/>
            <person name="Gruber A."/>
            <person name="Irimia M."/>
            <person name="Maruyama S."/>
            <person name="Arias M.C."/>
            <person name="Ball S.G."/>
            <person name="Gile G.H."/>
            <person name="Hirakawa Y."/>
            <person name="Hopkins J.F."/>
            <person name="Kuo A."/>
            <person name="Rensing S.A."/>
            <person name="Schmutz J."/>
            <person name="Symeonidi A."/>
            <person name="Elias M."/>
            <person name="Eveleigh R.J."/>
            <person name="Herman E.K."/>
            <person name="Klute M.J."/>
            <person name="Nakayama T."/>
            <person name="Obornik M."/>
            <person name="Reyes-Prieto A."/>
            <person name="Armbrust E.V."/>
            <person name="Aves S.J."/>
            <person name="Beiko R.G."/>
            <person name="Coutinho P."/>
            <person name="Dacks J.B."/>
            <person name="Durnford D.G."/>
            <person name="Fast N.M."/>
            <person name="Green B.R."/>
            <person name="Grisdale C.J."/>
            <person name="Hempel F."/>
            <person name="Henrissat B."/>
            <person name="Hoppner M.P."/>
            <person name="Ishida K."/>
            <person name="Kim E."/>
            <person name="Koreny L."/>
            <person name="Kroth P.G."/>
            <person name="Liu Y."/>
            <person name="Malik S.B."/>
            <person name="Maier U.G."/>
            <person name="McRose D."/>
            <person name="Mock T."/>
            <person name="Neilson J.A."/>
            <person name="Onodera N.T."/>
            <person name="Poole A.M."/>
            <person name="Pritham E.J."/>
            <person name="Richards T.A."/>
            <person name="Rocap G."/>
            <person name="Roy S.W."/>
            <person name="Sarai C."/>
            <person name="Schaack S."/>
            <person name="Shirato S."/>
            <person name="Slamovits C.H."/>
            <person name="Spencer D.F."/>
            <person name="Suzuki S."/>
            <person name="Worden A.Z."/>
            <person name="Zauner S."/>
            <person name="Barry K."/>
            <person name="Bell C."/>
            <person name="Bharti A.K."/>
            <person name="Crow J.A."/>
            <person name="Grimwood J."/>
            <person name="Kramer R."/>
            <person name="Lindquist E."/>
            <person name="Lucas S."/>
            <person name="Salamov A."/>
            <person name="McFadden G.I."/>
            <person name="Lane C.E."/>
            <person name="Keeling P.J."/>
            <person name="Gray M.W."/>
            <person name="Grigoriev I.V."/>
            <person name="Archibald J.M."/>
        </authorList>
    </citation>
    <scope>NUCLEOTIDE SEQUENCE</scope>
    <source>
        <strain evidence="3 5">CCMP2712</strain>
    </source>
</reference>
<name>L1ILD1_GUITC</name>
<dbReference type="RefSeq" id="XP_005823907.1">
    <property type="nucleotide sequence ID" value="XM_005823850.1"/>
</dbReference>